<proteinExistence type="predicted"/>
<dbReference type="GO" id="GO:0016787">
    <property type="term" value="F:hydrolase activity"/>
    <property type="evidence" value="ECO:0007669"/>
    <property type="project" value="UniProtKB-KW"/>
</dbReference>
<evidence type="ECO:0000313" key="5">
    <source>
        <dbReference type="Proteomes" id="UP000246278"/>
    </source>
</evidence>
<feature type="chain" id="PRO_5016396400" evidence="2">
    <location>
        <begin position="27"/>
        <end position="381"/>
    </location>
</feature>
<dbReference type="Proteomes" id="UP000246278">
    <property type="component" value="Unassembled WGS sequence"/>
</dbReference>
<dbReference type="Pfam" id="PF00144">
    <property type="entry name" value="Beta-lactamase"/>
    <property type="match status" value="1"/>
</dbReference>
<comment type="caution">
    <text evidence="4">The sequence shown here is derived from an EMBL/GenBank/DDBJ whole genome shotgun (WGS) entry which is preliminary data.</text>
</comment>
<dbReference type="Gene3D" id="3.40.710.10">
    <property type="entry name" value="DD-peptidase/beta-lactamase superfamily"/>
    <property type="match status" value="1"/>
</dbReference>
<evidence type="ECO:0000313" key="4">
    <source>
        <dbReference type="EMBL" id="PWW81170.1"/>
    </source>
</evidence>
<name>A0A317T4N6_9CHLB</name>
<sequence length="381" mass="42421">MKPHKRLHIFLAAVLFVTSLQTTASANNRFKPVETLVEQSIADNVFPAASIAVIYRDNVVFHEAFGRMTYGKNSPPVDTSTIFDIASLTKPIVTTSIIMQLSERDSLDIDAPVSRYIPEFARNGKENVTIKNLLLHNSGLIAHRFLIKTCRTADEATASIYNEPLRTQTGTKTTYSDLGFITLGKVIERITGNSLEENFSTRFSKPLGMQSTLFNPPESLHSEIAPTEKDALWSLTETRPLVHDHNAALLGGVAGHAGLFSTTEDLLVFVQMLMQEGSYNDSVFFSPSTLKHFTRRNQGSRALGWDLRSLNGRSSSGQYFSTSTYGHLGFTGTSIWIDPEKELAVITLTNRVHPTSENTKIRRFRPLLHDTVIKCLDLDDK</sequence>
<feature type="domain" description="Beta-lactamase-related" evidence="3">
    <location>
        <begin position="34"/>
        <end position="363"/>
    </location>
</feature>
<evidence type="ECO:0000256" key="2">
    <source>
        <dbReference type="SAM" id="SignalP"/>
    </source>
</evidence>
<dbReference type="SUPFAM" id="SSF56601">
    <property type="entry name" value="beta-lactamase/transpeptidase-like"/>
    <property type="match status" value="1"/>
</dbReference>
<reference evidence="5" key="1">
    <citation type="submission" date="2017-10" db="EMBL/GenBank/DDBJ databases">
        <authorList>
            <person name="Gaisin V.A."/>
            <person name="Rysina M.S."/>
            <person name="Grouzdev D.S."/>
        </authorList>
    </citation>
    <scope>NUCLEOTIDE SEQUENCE [LARGE SCALE GENOMIC DNA]</scope>
    <source>
        <strain evidence="5">V1</strain>
    </source>
</reference>
<dbReference type="RefSeq" id="WP_110024152.1">
    <property type="nucleotide sequence ID" value="NZ_PDNZ01000009.1"/>
</dbReference>
<evidence type="ECO:0000256" key="1">
    <source>
        <dbReference type="ARBA" id="ARBA00022801"/>
    </source>
</evidence>
<dbReference type="InterPro" id="IPR012338">
    <property type="entry name" value="Beta-lactam/transpept-like"/>
</dbReference>
<dbReference type="OrthoDB" id="9805821at2"/>
<keyword evidence="1 4" id="KW-0378">Hydrolase</keyword>
<feature type="signal peptide" evidence="2">
    <location>
        <begin position="1"/>
        <end position="26"/>
    </location>
</feature>
<dbReference type="InterPro" id="IPR050789">
    <property type="entry name" value="Diverse_Enzym_Activities"/>
</dbReference>
<gene>
    <name evidence="4" type="ORF">CR164_11535</name>
</gene>
<organism evidence="4 5">
    <name type="scientific">Prosthecochloris marina</name>
    <dbReference type="NCBI Taxonomy" id="2017681"/>
    <lineage>
        <taxon>Bacteria</taxon>
        <taxon>Pseudomonadati</taxon>
        <taxon>Chlorobiota</taxon>
        <taxon>Chlorobiia</taxon>
        <taxon>Chlorobiales</taxon>
        <taxon>Chlorobiaceae</taxon>
        <taxon>Prosthecochloris</taxon>
    </lineage>
</organism>
<protein>
    <submittedName>
        <fullName evidence="4">Serine hydrolase</fullName>
    </submittedName>
</protein>
<dbReference type="InterPro" id="IPR001466">
    <property type="entry name" value="Beta-lactam-related"/>
</dbReference>
<dbReference type="EMBL" id="PDNZ01000009">
    <property type="protein sequence ID" value="PWW81170.1"/>
    <property type="molecule type" value="Genomic_DNA"/>
</dbReference>
<dbReference type="AlphaFoldDB" id="A0A317T4N6"/>
<accession>A0A317T4N6</accession>
<keyword evidence="5" id="KW-1185">Reference proteome</keyword>
<dbReference type="PANTHER" id="PTHR43283:SF11">
    <property type="entry name" value="BETA-LACTAMASE-RELATED DOMAIN-CONTAINING PROTEIN"/>
    <property type="match status" value="1"/>
</dbReference>
<evidence type="ECO:0000259" key="3">
    <source>
        <dbReference type="Pfam" id="PF00144"/>
    </source>
</evidence>
<keyword evidence="2" id="KW-0732">Signal</keyword>
<dbReference type="PANTHER" id="PTHR43283">
    <property type="entry name" value="BETA-LACTAMASE-RELATED"/>
    <property type="match status" value="1"/>
</dbReference>